<comment type="caution">
    <text evidence="2">The sequence shown here is derived from an EMBL/GenBank/DDBJ whole genome shotgun (WGS) entry which is preliminary data.</text>
</comment>
<feature type="transmembrane region" description="Helical" evidence="1">
    <location>
        <begin position="44"/>
        <end position="66"/>
    </location>
</feature>
<gene>
    <name evidence="2" type="ORF">Psi02_24880</name>
</gene>
<accession>A0A8J3UPM1</accession>
<keyword evidence="1" id="KW-1133">Transmembrane helix</keyword>
<keyword evidence="1" id="KW-0812">Transmembrane</keyword>
<organism evidence="2 3">
    <name type="scientific">Planotetraspora silvatica</name>
    <dbReference type="NCBI Taxonomy" id="234614"/>
    <lineage>
        <taxon>Bacteria</taxon>
        <taxon>Bacillati</taxon>
        <taxon>Actinomycetota</taxon>
        <taxon>Actinomycetes</taxon>
        <taxon>Streptosporangiales</taxon>
        <taxon>Streptosporangiaceae</taxon>
        <taxon>Planotetraspora</taxon>
    </lineage>
</organism>
<evidence type="ECO:0000313" key="2">
    <source>
        <dbReference type="EMBL" id="GII46064.1"/>
    </source>
</evidence>
<proteinExistence type="predicted"/>
<evidence type="ECO:0000313" key="3">
    <source>
        <dbReference type="Proteomes" id="UP000644610"/>
    </source>
</evidence>
<sequence length="189" mass="20043">MTINEVPETRPDPGAVRRRWLWFTGPATFAAVLTLLAFVPPDGYLLGVLAAFGAWLFAGVWWLILLVGPATRAARLNAWPPVIGALTAALVIIGVPARAALLISEPALLEYAESLPNEDYISVDRFAGVLPISGVQRSGSAVIFAVDGAGGMLTQCGFAYAPGGRVKDLPVSTADHLMGDWYATCTDFD</sequence>
<dbReference type="EMBL" id="BOOQ01000014">
    <property type="protein sequence ID" value="GII46064.1"/>
    <property type="molecule type" value="Genomic_DNA"/>
</dbReference>
<feature type="transmembrane region" description="Helical" evidence="1">
    <location>
        <begin position="20"/>
        <end position="38"/>
    </location>
</feature>
<feature type="transmembrane region" description="Helical" evidence="1">
    <location>
        <begin position="78"/>
        <end position="97"/>
    </location>
</feature>
<name>A0A8J3UPM1_9ACTN</name>
<keyword evidence="3" id="KW-1185">Reference proteome</keyword>
<protein>
    <submittedName>
        <fullName evidence="2">Uncharacterized protein</fullName>
    </submittedName>
</protein>
<keyword evidence="1" id="KW-0472">Membrane</keyword>
<evidence type="ECO:0000256" key="1">
    <source>
        <dbReference type="SAM" id="Phobius"/>
    </source>
</evidence>
<reference evidence="2" key="1">
    <citation type="submission" date="2021-01" db="EMBL/GenBank/DDBJ databases">
        <title>Whole genome shotgun sequence of Planotetraspora silvatica NBRC 100141.</title>
        <authorList>
            <person name="Komaki H."/>
            <person name="Tamura T."/>
        </authorList>
    </citation>
    <scope>NUCLEOTIDE SEQUENCE</scope>
    <source>
        <strain evidence="2">NBRC 100141</strain>
    </source>
</reference>
<dbReference type="RefSeq" id="WP_203973617.1">
    <property type="nucleotide sequence ID" value="NZ_BAAAKY010000049.1"/>
</dbReference>
<dbReference type="AlphaFoldDB" id="A0A8J3UPM1"/>
<dbReference type="Proteomes" id="UP000644610">
    <property type="component" value="Unassembled WGS sequence"/>
</dbReference>